<sequence>MNVPCFSRLTRSSSIGVNNLSRTVLLAITALSLISFGANAETVTYLGRSINLDPPPGFCQLNSSPEERALFEYQRRNTEPAGELAQFAVPCTELADVRALKADRFTRWVQVLVLKRKGQLLPVSAPRTQFVRGLAGHFADTPLDVERLSRRANKHLAQTNTAVTDFSYEPLGTTQDAFFTRMKMMAQVGTVTSPVSAIAATTVVNQLPIGVYAFGTPKAKGEPAIETTRAYLRQILDRN</sequence>
<dbReference type="AlphaFoldDB" id="A2SML8"/>
<protein>
    <submittedName>
        <fullName evidence="1">Uncharacterized protein</fullName>
    </submittedName>
</protein>
<evidence type="ECO:0000313" key="2">
    <source>
        <dbReference type="Proteomes" id="UP000000366"/>
    </source>
</evidence>
<proteinExistence type="predicted"/>
<gene>
    <name evidence="1" type="ordered locus">Mpe_B0026</name>
</gene>
<dbReference type="eggNOG" id="ENOG502ZM1H">
    <property type="taxonomic scope" value="Bacteria"/>
</dbReference>
<reference evidence="1 2" key="1">
    <citation type="journal article" date="2007" name="J. Bacteriol.">
        <title>Whole-genome analysis of the methyl tert-butyl ether-degrading beta-proteobacterium Methylibium petroleiphilum PM1.</title>
        <authorList>
            <person name="Kane S.R."/>
            <person name="Chakicherla A.Y."/>
            <person name="Chain P.S.G."/>
            <person name="Schmidt R."/>
            <person name="Shin M.W."/>
            <person name="Legler T.C."/>
            <person name="Scow K.M."/>
            <person name="Larimer F.W."/>
            <person name="Lucas S.M."/>
            <person name="Richardson P.M."/>
            <person name="Hristova K.R."/>
        </authorList>
    </citation>
    <scope>NUCLEOTIDE SEQUENCE [LARGE SCALE GENOMIC DNA]</scope>
    <source>
        <strain evidence="2">ATCC BAA-1232 / LMG 22953 / PM1</strain>
        <plasmid evidence="1 2">RPME01</plasmid>
    </source>
</reference>
<dbReference type="HOGENOM" id="CLU_1160017_0_0_4"/>
<dbReference type="EMBL" id="CP000556">
    <property type="protein sequence ID" value="ABM96807.1"/>
    <property type="molecule type" value="Genomic_DNA"/>
</dbReference>
<evidence type="ECO:0000313" key="1">
    <source>
        <dbReference type="EMBL" id="ABM96807.1"/>
    </source>
</evidence>
<organism evidence="1 2">
    <name type="scientific">Methylibium petroleiphilum (strain ATCC BAA-1232 / LMG 22953 / PM1)</name>
    <dbReference type="NCBI Taxonomy" id="420662"/>
    <lineage>
        <taxon>Bacteria</taxon>
        <taxon>Pseudomonadati</taxon>
        <taxon>Pseudomonadota</taxon>
        <taxon>Betaproteobacteria</taxon>
        <taxon>Burkholderiales</taxon>
        <taxon>Sphaerotilaceae</taxon>
        <taxon>Methylibium</taxon>
    </lineage>
</organism>
<geneLocation type="plasmid" evidence="1 2">
    <name>RPME01</name>
</geneLocation>
<accession>A2SML8</accession>
<dbReference type="KEGG" id="mpt:Mpe_B0026"/>
<dbReference type="Proteomes" id="UP000000366">
    <property type="component" value="Plasmid RPME01"/>
</dbReference>
<keyword evidence="1" id="KW-0614">Plasmid</keyword>
<keyword evidence="2" id="KW-1185">Reference proteome</keyword>
<name>A2SML8_METPP</name>